<name>A0A2H3CY74_ARMGA</name>
<gene>
    <name evidence="1" type="ORF">ARMGADRAFT_1034277</name>
</gene>
<dbReference type="OrthoDB" id="2932110at2759"/>
<protein>
    <recommendedName>
        <fullName evidence="3">F-box domain-containing protein</fullName>
    </recommendedName>
</protein>
<proteinExistence type="predicted"/>
<keyword evidence="2" id="KW-1185">Reference proteome</keyword>
<dbReference type="InterPro" id="IPR032675">
    <property type="entry name" value="LRR_dom_sf"/>
</dbReference>
<dbReference type="SUPFAM" id="SSF52047">
    <property type="entry name" value="RNI-like"/>
    <property type="match status" value="1"/>
</dbReference>
<dbReference type="Gene3D" id="3.80.10.10">
    <property type="entry name" value="Ribonuclease Inhibitor"/>
    <property type="match status" value="1"/>
</dbReference>
<dbReference type="InParanoid" id="A0A2H3CY74"/>
<sequence length="405" mass="45780">MDSSPISLLKASLLSVGAIMSSPPRNLRQDLVDCIINHFRDDSSALRVIRLVGRKWLLRSTFHLFRRGIVLRYDMDCFNFAKCRPYLYPLVTSLTITYTDTSSGRRPSMMPNIFAPLTQLESLTLNGACTIKSMSSDTLAGLGRLSDSSIGCLTTVRLERLGRRVSPKKLPSFPLLLAAFKTGLRKLTITSATQFVAFEPESVKSLLNVEELELQYIRPGSWRHVAQFLDRRLKRLVVDICADQSDRCLPALLSLASSRLDALRIFHFEFATALYANPVIWGNYMLAHDVFFSVTDLASTPVGTANELRALIEWYLDCFVVAPAETFNARFICENSRSSLFVPSCDEMWKRWDEMFSESKVLRSLTIELYCIFGRVEDDFCTQAIKDRLPRLSDGGKLTVKIPIV</sequence>
<reference evidence="2" key="1">
    <citation type="journal article" date="2017" name="Nat. Ecol. Evol.">
        <title>Genome expansion and lineage-specific genetic innovations in the forest pathogenic fungi Armillaria.</title>
        <authorList>
            <person name="Sipos G."/>
            <person name="Prasanna A.N."/>
            <person name="Walter M.C."/>
            <person name="O'Connor E."/>
            <person name="Balint B."/>
            <person name="Krizsan K."/>
            <person name="Kiss B."/>
            <person name="Hess J."/>
            <person name="Varga T."/>
            <person name="Slot J."/>
            <person name="Riley R."/>
            <person name="Boka B."/>
            <person name="Rigling D."/>
            <person name="Barry K."/>
            <person name="Lee J."/>
            <person name="Mihaltcheva S."/>
            <person name="LaButti K."/>
            <person name="Lipzen A."/>
            <person name="Waldron R."/>
            <person name="Moloney N.M."/>
            <person name="Sperisen C."/>
            <person name="Kredics L."/>
            <person name="Vagvoelgyi C."/>
            <person name="Patrignani A."/>
            <person name="Fitzpatrick D."/>
            <person name="Nagy I."/>
            <person name="Doyle S."/>
            <person name="Anderson J.B."/>
            <person name="Grigoriev I.V."/>
            <person name="Gueldener U."/>
            <person name="Muensterkoetter M."/>
            <person name="Nagy L.G."/>
        </authorList>
    </citation>
    <scope>NUCLEOTIDE SEQUENCE [LARGE SCALE GENOMIC DNA]</scope>
    <source>
        <strain evidence="2">Ar21-2</strain>
    </source>
</reference>
<dbReference type="AlphaFoldDB" id="A0A2H3CY74"/>
<evidence type="ECO:0000313" key="2">
    <source>
        <dbReference type="Proteomes" id="UP000217790"/>
    </source>
</evidence>
<accession>A0A2H3CY74</accession>
<evidence type="ECO:0000313" key="1">
    <source>
        <dbReference type="EMBL" id="PBK87981.1"/>
    </source>
</evidence>
<dbReference type="OMA" id="ARFICEN"/>
<evidence type="ECO:0008006" key="3">
    <source>
        <dbReference type="Google" id="ProtNLM"/>
    </source>
</evidence>
<organism evidence="1 2">
    <name type="scientific">Armillaria gallica</name>
    <name type="common">Bulbous honey fungus</name>
    <name type="synonym">Armillaria bulbosa</name>
    <dbReference type="NCBI Taxonomy" id="47427"/>
    <lineage>
        <taxon>Eukaryota</taxon>
        <taxon>Fungi</taxon>
        <taxon>Dikarya</taxon>
        <taxon>Basidiomycota</taxon>
        <taxon>Agaricomycotina</taxon>
        <taxon>Agaricomycetes</taxon>
        <taxon>Agaricomycetidae</taxon>
        <taxon>Agaricales</taxon>
        <taxon>Marasmiineae</taxon>
        <taxon>Physalacriaceae</taxon>
        <taxon>Armillaria</taxon>
    </lineage>
</organism>
<dbReference type="EMBL" id="KZ293675">
    <property type="protein sequence ID" value="PBK87981.1"/>
    <property type="molecule type" value="Genomic_DNA"/>
</dbReference>
<dbReference type="Proteomes" id="UP000217790">
    <property type="component" value="Unassembled WGS sequence"/>
</dbReference>